<dbReference type="EMBL" id="BATL01000049">
    <property type="protein sequence ID" value="GAD76681.1"/>
    <property type="molecule type" value="Genomic_DNA"/>
</dbReference>
<reference evidence="1 2" key="1">
    <citation type="submission" date="2013-09" db="EMBL/GenBank/DDBJ databases">
        <title>Whole genome shotgun sequence of Vibrio azureus NBRC 104587.</title>
        <authorList>
            <person name="Isaki S."/>
            <person name="Hosoyama A."/>
            <person name="Numata M."/>
            <person name="Hashimoto M."/>
            <person name="Hosoyama Y."/>
            <person name="Tsuchikane K."/>
            <person name="Noguchi M."/>
            <person name="Hirakata S."/>
            <person name="Ichikawa N."/>
            <person name="Ohji S."/>
            <person name="Yamazoe A."/>
            <person name="Fujita N."/>
        </authorList>
    </citation>
    <scope>NUCLEOTIDE SEQUENCE [LARGE SCALE GENOMIC DNA]</scope>
    <source>
        <strain evidence="1 2">NBRC 104587</strain>
    </source>
</reference>
<protein>
    <submittedName>
        <fullName evidence="1">Uncharacterized protein</fullName>
    </submittedName>
</protein>
<evidence type="ECO:0000313" key="1">
    <source>
        <dbReference type="EMBL" id="GAD76681.1"/>
    </source>
</evidence>
<comment type="caution">
    <text evidence="1">The sequence shown here is derived from an EMBL/GenBank/DDBJ whole genome shotgun (WGS) entry which is preliminary data.</text>
</comment>
<organism evidence="1 2">
    <name type="scientific">Vibrio azureus NBRC 104587</name>
    <dbReference type="NCBI Taxonomy" id="1219077"/>
    <lineage>
        <taxon>Bacteria</taxon>
        <taxon>Pseudomonadati</taxon>
        <taxon>Pseudomonadota</taxon>
        <taxon>Gammaproteobacteria</taxon>
        <taxon>Vibrionales</taxon>
        <taxon>Vibrionaceae</taxon>
        <taxon>Vibrio</taxon>
    </lineage>
</organism>
<keyword evidence="2" id="KW-1185">Reference proteome</keyword>
<accession>U3A9R9</accession>
<dbReference type="AlphaFoldDB" id="U3A9R9"/>
<proteinExistence type="predicted"/>
<name>U3A9R9_9VIBR</name>
<gene>
    <name evidence="1" type="ORF">VAZ01S_049_00460</name>
</gene>
<sequence length="107" mass="12354">MIFTYNDGFYKLARITGPCHNLLCIKLSNVSVDNIIMTPVGAEQPENITADEVHKQVIEGLQYINEHFPLKFHVSEVQYLPSDTYSRNVYRKLIIEIARRILLESTD</sequence>
<evidence type="ECO:0000313" key="2">
    <source>
        <dbReference type="Proteomes" id="UP000016567"/>
    </source>
</evidence>
<dbReference type="Proteomes" id="UP000016567">
    <property type="component" value="Unassembled WGS sequence"/>
</dbReference>